<dbReference type="SMART" id="SM00365">
    <property type="entry name" value="LRR_SD22"/>
    <property type="match status" value="7"/>
</dbReference>
<feature type="transmembrane region" description="Helical" evidence="12">
    <location>
        <begin position="802"/>
        <end position="825"/>
    </location>
</feature>
<reference evidence="13 14" key="1">
    <citation type="submission" date="2015-01" db="EMBL/GenBank/DDBJ databases">
        <title>Genome of allotetraploid Gossypium barbadense reveals genomic plasticity and fiber elongation in cotton evolution.</title>
        <authorList>
            <person name="Chen X."/>
            <person name="Liu X."/>
            <person name="Zhao B."/>
            <person name="Zheng H."/>
            <person name="Hu Y."/>
            <person name="Lu G."/>
            <person name="Yang C."/>
            <person name="Chen J."/>
            <person name="Shan C."/>
            <person name="Zhang L."/>
            <person name="Zhou Y."/>
            <person name="Wang L."/>
            <person name="Guo W."/>
            <person name="Bai Y."/>
            <person name="Ruan J."/>
            <person name="Shangguan X."/>
            <person name="Mao Y."/>
            <person name="Jiang J."/>
            <person name="Zhu Y."/>
            <person name="Lei J."/>
            <person name="Kang H."/>
            <person name="Chen S."/>
            <person name="He X."/>
            <person name="Wang R."/>
            <person name="Wang Y."/>
            <person name="Chen J."/>
            <person name="Wang L."/>
            <person name="Yu S."/>
            <person name="Wang B."/>
            <person name="Wei J."/>
            <person name="Song S."/>
            <person name="Lu X."/>
            <person name="Gao Z."/>
            <person name="Gu W."/>
            <person name="Deng X."/>
            <person name="Ma D."/>
            <person name="Wang S."/>
            <person name="Liang W."/>
            <person name="Fang L."/>
            <person name="Cai C."/>
            <person name="Zhu X."/>
            <person name="Zhou B."/>
            <person name="Zhang Y."/>
            <person name="Chen Z."/>
            <person name="Xu S."/>
            <person name="Zhu R."/>
            <person name="Wang S."/>
            <person name="Zhang T."/>
            <person name="Zhao G."/>
        </authorList>
    </citation>
    <scope>NUCLEOTIDE SEQUENCE [LARGE SCALE GENOMIC DNA]</scope>
    <source>
        <strain evidence="14">cv. Xinhai21</strain>
        <tissue evidence="13">Leaf</tissue>
    </source>
</reference>
<evidence type="ECO:0000256" key="10">
    <source>
        <dbReference type="ARBA" id="ARBA00023170"/>
    </source>
</evidence>
<keyword evidence="6" id="KW-0732">Signal</keyword>
<dbReference type="PANTHER" id="PTHR48063">
    <property type="entry name" value="LRR RECEPTOR-LIKE KINASE"/>
    <property type="match status" value="1"/>
</dbReference>
<dbReference type="FunFam" id="3.80.10.10:FF:000383">
    <property type="entry name" value="Leucine-rich repeat receptor protein kinase EMS1"/>
    <property type="match status" value="1"/>
</dbReference>
<dbReference type="Pfam" id="PF13855">
    <property type="entry name" value="LRR_8"/>
    <property type="match status" value="2"/>
</dbReference>
<dbReference type="Proteomes" id="UP000239757">
    <property type="component" value="Unassembled WGS sequence"/>
</dbReference>
<dbReference type="PRINTS" id="PR00019">
    <property type="entry name" value="LEURICHRPT"/>
</dbReference>
<protein>
    <recommendedName>
        <fullName evidence="15">Leucine-rich repeat-containing N-terminal plant-type domain-containing protein</fullName>
    </recommendedName>
</protein>
<dbReference type="FunFam" id="3.80.10.10:FF:000095">
    <property type="entry name" value="LRR receptor-like serine/threonine-protein kinase GSO1"/>
    <property type="match status" value="1"/>
</dbReference>
<keyword evidence="8 12" id="KW-1133">Transmembrane helix</keyword>
<dbReference type="InterPro" id="IPR001611">
    <property type="entry name" value="Leu-rich_rpt"/>
</dbReference>
<keyword evidence="10" id="KW-0675">Receptor</keyword>
<evidence type="ECO:0000256" key="5">
    <source>
        <dbReference type="ARBA" id="ARBA00022692"/>
    </source>
</evidence>
<gene>
    <name evidence="13" type="ORF">GOBAR_AA21003</name>
</gene>
<dbReference type="SUPFAM" id="SSF52047">
    <property type="entry name" value="RNI-like"/>
    <property type="match status" value="1"/>
</dbReference>
<dbReference type="PANTHER" id="PTHR48063:SF48">
    <property type="entry name" value="LRR RECEPTOR-LIKE SERINE_THREONINE-PROTEIN KINASE FLS2"/>
    <property type="match status" value="1"/>
</dbReference>
<dbReference type="FunFam" id="3.80.10.10:FF:000213">
    <property type="entry name" value="Tyrosine-sulfated glycopeptide receptor 1"/>
    <property type="match status" value="1"/>
</dbReference>
<evidence type="ECO:0000313" key="13">
    <source>
        <dbReference type="EMBL" id="PPR99669.1"/>
    </source>
</evidence>
<dbReference type="InterPro" id="IPR003591">
    <property type="entry name" value="Leu-rich_rpt_typical-subtyp"/>
</dbReference>
<evidence type="ECO:0000313" key="14">
    <source>
        <dbReference type="Proteomes" id="UP000239757"/>
    </source>
</evidence>
<dbReference type="InterPro" id="IPR032675">
    <property type="entry name" value="LRR_dom_sf"/>
</dbReference>
<evidence type="ECO:0000256" key="2">
    <source>
        <dbReference type="ARBA" id="ARBA00009592"/>
    </source>
</evidence>
<evidence type="ECO:0000256" key="1">
    <source>
        <dbReference type="ARBA" id="ARBA00004251"/>
    </source>
</evidence>
<dbReference type="SMART" id="SM00369">
    <property type="entry name" value="LRR_TYP"/>
    <property type="match status" value="10"/>
</dbReference>
<dbReference type="Gene3D" id="3.80.10.10">
    <property type="entry name" value="Ribonuclease Inhibitor"/>
    <property type="match status" value="2"/>
</dbReference>
<keyword evidence="4" id="KW-0433">Leucine-rich repeat</keyword>
<keyword evidence="5 12" id="KW-0812">Transmembrane</keyword>
<keyword evidence="11" id="KW-0325">Glycoprotein</keyword>
<organism evidence="13 14">
    <name type="scientific">Gossypium barbadense</name>
    <name type="common">Sea Island cotton</name>
    <name type="synonym">Hibiscus barbadensis</name>
    <dbReference type="NCBI Taxonomy" id="3634"/>
    <lineage>
        <taxon>Eukaryota</taxon>
        <taxon>Viridiplantae</taxon>
        <taxon>Streptophyta</taxon>
        <taxon>Embryophyta</taxon>
        <taxon>Tracheophyta</taxon>
        <taxon>Spermatophyta</taxon>
        <taxon>Magnoliopsida</taxon>
        <taxon>eudicotyledons</taxon>
        <taxon>Gunneridae</taxon>
        <taxon>Pentapetalae</taxon>
        <taxon>rosids</taxon>
        <taxon>malvids</taxon>
        <taxon>Malvales</taxon>
        <taxon>Malvaceae</taxon>
        <taxon>Malvoideae</taxon>
        <taxon>Gossypium</taxon>
    </lineage>
</organism>
<evidence type="ECO:0000256" key="6">
    <source>
        <dbReference type="ARBA" id="ARBA00022729"/>
    </source>
</evidence>
<evidence type="ECO:0000256" key="8">
    <source>
        <dbReference type="ARBA" id="ARBA00022989"/>
    </source>
</evidence>
<keyword evidence="7" id="KW-0677">Repeat</keyword>
<evidence type="ECO:0000256" key="4">
    <source>
        <dbReference type="ARBA" id="ARBA00022614"/>
    </source>
</evidence>
<sequence length="849" mass="94426">MESLTFLDLSDAHFGGVIPHQLGNLSELQHLNLGGNSNKLFEAKNLQWLSGFSSLEFLDLSQVDLSKAIDWLQVTSKLPSLKELHLSACSLDNDPSSTMINYSSLSVLDLSNNYLSPSVPVWIFSLHSLVSIDLSGNAFEGVIPSSFQNISSLKSLDLSTNSFNSSLPVWLFSLNHLEFLSLSSNLLQGKIPDSIGNLSSIKTLDLSANQLEGTLPISLENLSNLRKLDFSNNKLRQDISETLKILFICCSDKLESLNLANNNLSGHLTDQLGHFKSLSYLILSQNSISGLIPVSLGNLSSLQYIDVSDNQLDGNLPEHLENPMNLEYMNIAYNLLEGAVSEGFFSSLKRLRVFKASQNKLKFEANSNWIPPFQCQTIELSYWFLGPKFPTWIQFQKDLSTLDISSAGIADVVPSWFWNFTSKMVSLNISHNQLEGSQVLCQGFSLMWQHCFSQTTHFQAHFQAFCVNYKLGEPKLFLLQLETNLLSGEIPDCWLPWQSIRVLNMGNNNLTGKIPDSLGYLGFMFLNLRNNKLTGELPLTLQNNSDLFMLDIGENQFNGYIPKWIGKTFPNLVILSLRSNSFNGHIPDELCELSSLQILDLGVNNLSGEIPTCFQNLTAMATKPNDTDAVIDYFVDGEFIRNELLVMKGRVREYSTILSLVTTMDLSNNNLIGNIPKELTNLAGLQSLNLSGNSLRGNMPFHIGDIKMLESLDVSRNHLSGSIPESLSNLNFLSHLNLSYNDLRGRIPSSTQLQSFDKFSYVGNQLCGPPINENCSKKAETPQNVVNGSHGNEESEGWLEKYMIYVSVAVGFLVGFWGVLGPLFLSESWALAYFATVEAIGGKLSSWRT</sequence>
<keyword evidence="3" id="KW-1003">Cell membrane</keyword>
<proteinExistence type="inferred from homology"/>
<dbReference type="InterPro" id="IPR046956">
    <property type="entry name" value="RLP23-like"/>
</dbReference>
<evidence type="ECO:0000256" key="3">
    <source>
        <dbReference type="ARBA" id="ARBA00022475"/>
    </source>
</evidence>
<dbReference type="Pfam" id="PF00560">
    <property type="entry name" value="LRR_1"/>
    <property type="match status" value="13"/>
</dbReference>
<evidence type="ECO:0000256" key="12">
    <source>
        <dbReference type="SAM" id="Phobius"/>
    </source>
</evidence>
<dbReference type="GO" id="GO:0005886">
    <property type="term" value="C:plasma membrane"/>
    <property type="evidence" value="ECO:0007669"/>
    <property type="project" value="UniProtKB-SubCell"/>
</dbReference>
<comment type="similarity">
    <text evidence="2">Belongs to the RLP family.</text>
</comment>
<evidence type="ECO:0000256" key="9">
    <source>
        <dbReference type="ARBA" id="ARBA00023136"/>
    </source>
</evidence>
<evidence type="ECO:0008006" key="15">
    <source>
        <dbReference type="Google" id="ProtNLM"/>
    </source>
</evidence>
<dbReference type="OrthoDB" id="976941at2759"/>
<comment type="subcellular location">
    <subcellularLocation>
        <location evidence="1">Cell membrane</location>
        <topology evidence="1">Single-pass type I membrane protein</topology>
    </subcellularLocation>
</comment>
<dbReference type="EMBL" id="KZ665452">
    <property type="protein sequence ID" value="PPR99669.1"/>
    <property type="molecule type" value="Genomic_DNA"/>
</dbReference>
<dbReference type="SUPFAM" id="SSF52058">
    <property type="entry name" value="L domain-like"/>
    <property type="match status" value="2"/>
</dbReference>
<name>A0A2P5X8K4_GOSBA</name>
<keyword evidence="9 12" id="KW-0472">Membrane</keyword>
<dbReference type="AlphaFoldDB" id="A0A2P5X8K4"/>
<accession>A0A2P5X8K4</accession>
<evidence type="ECO:0000256" key="7">
    <source>
        <dbReference type="ARBA" id="ARBA00022737"/>
    </source>
</evidence>
<evidence type="ECO:0000256" key="11">
    <source>
        <dbReference type="ARBA" id="ARBA00023180"/>
    </source>
</evidence>